<dbReference type="InterPro" id="IPR058192">
    <property type="entry name" value="WHD_ROQ1-like"/>
</dbReference>
<reference evidence="3" key="1">
    <citation type="submission" date="2020-03" db="EMBL/GenBank/DDBJ databases">
        <title>A high-quality chromosome-level genome assembly of a woody plant with both climbing and erect habits, Rhamnella rubrinervis.</title>
        <authorList>
            <person name="Lu Z."/>
            <person name="Yang Y."/>
            <person name="Zhu X."/>
            <person name="Sun Y."/>
        </authorList>
    </citation>
    <scope>NUCLEOTIDE SEQUENCE</scope>
    <source>
        <strain evidence="3">BYM</strain>
        <tissue evidence="3">Leaf</tissue>
    </source>
</reference>
<dbReference type="InterPro" id="IPR044974">
    <property type="entry name" value="Disease_R_plants"/>
</dbReference>
<dbReference type="Proteomes" id="UP000796880">
    <property type="component" value="Unassembled WGS sequence"/>
</dbReference>
<dbReference type="AlphaFoldDB" id="A0A8K0MJD5"/>
<keyword evidence="1" id="KW-0677">Repeat</keyword>
<evidence type="ECO:0000313" key="3">
    <source>
        <dbReference type="EMBL" id="KAF3447863.1"/>
    </source>
</evidence>
<organism evidence="3 4">
    <name type="scientific">Rhamnella rubrinervis</name>
    <dbReference type="NCBI Taxonomy" id="2594499"/>
    <lineage>
        <taxon>Eukaryota</taxon>
        <taxon>Viridiplantae</taxon>
        <taxon>Streptophyta</taxon>
        <taxon>Embryophyta</taxon>
        <taxon>Tracheophyta</taxon>
        <taxon>Spermatophyta</taxon>
        <taxon>Magnoliopsida</taxon>
        <taxon>eudicotyledons</taxon>
        <taxon>Gunneridae</taxon>
        <taxon>Pentapetalae</taxon>
        <taxon>rosids</taxon>
        <taxon>fabids</taxon>
        <taxon>Rosales</taxon>
        <taxon>Rhamnaceae</taxon>
        <taxon>rhamnoid group</taxon>
        <taxon>Rhamneae</taxon>
        <taxon>Rhamnella</taxon>
    </lineage>
</organism>
<dbReference type="GO" id="GO:0043531">
    <property type="term" value="F:ADP binding"/>
    <property type="evidence" value="ECO:0007669"/>
    <property type="project" value="InterPro"/>
</dbReference>
<dbReference type="Pfam" id="PF01582">
    <property type="entry name" value="TIR"/>
    <property type="match status" value="1"/>
</dbReference>
<dbReference type="InterPro" id="IPR027417">
    <property type="entry name" value="P-loop_NTPase"/>
</dbReference>
<feature type="domain" description="TIR" evidence="2">
    <location>
        <begin position="19"/>
        <end position="146"/>
    </location>
</feature>
<keyword evidence="4" id="KW-1185">Reference proteome</keyword>
<sequence length="874" mass="99658">MKTEPSSSSSSSSASPPAKKFDVFLSFRGEDTRNNFTSHLSLDLRKIGLFNIFKDDYALNKGNDIDSELMQAIEDSQCAVVVLSENYATSSWCLKELAKIAECMGDSGRIRTIFYHVNPSHVRNVVSTDVKKQKESSFWKALKEHAKNPSHSKDLERWRKALVTVANQSGHTVEANTCFLANIREVCEKQANGLVDLQTKLLKDILGEDFKVGYVRNGINLIRCRFRAMKVLIDLDDVLKSEQLEALTNSYRKKQGLKNELDIWFGPGSVIIVATRDENLLIDRYEKCRVGYLDHNEALKLFSLKAFNSFEPPEEFKELSKEVVKYTSNLPLALTVLGSLLRPKEKYLWESALCRLRKCPEKDIVGKLKISFDNLDEVDQFIFLDIACFFRRHHKNYAIKILDSCAFNSEYGISNLIAKSLLSITEHGTKEVEAIITNVDETKEYSFEALWSMKKLRILMIFGSELDFDDSVEPELSNNLRCLEWKGFPYNKFPSSFQPRKLVRLNLGCSNIKQLWNSFAMVPNLQILDLSCLELSEIDPSIKHLKSLIILNLEFCTSLKKLPEEIIGLASLQHLNIMIFSKVEKLPDNVEQLKNLRNLDIRLSGIKHLPSSVLWKTLNHDCNLTGPEAFPEYFGKLVRLWYLDLSKNSFSVLPPCIKGLSRPTILKLEHCKSLRCLEAELLPSSLQEVYVNDCTSLASFLDPLNPCHLSCSAYCLECTELVRRQDGKMTALASLSRFLQDYYRRFVNFEFVVPQTSSAPTPEFSFRNADEHCSSCGPWGVRLVYEEDIKELEEITNEAYMHFLNILLWTGLRGISDLEDNLELIEMQQYADEDGPNPESNPSMVGNVHVGVFRNYPRITTKFLGNLRGGGESE</sequence>
<dbReference type="Gene3D" id="3.80.10.10">
    <property type="entry name" value="Ribonuclease Inhibitor"/>
    <property type="match status" value="2"/>
</dbReference>
<dbReference type="SMART" id="SM00255">
    <property type="entry name" value="TIR"/>
    <property type="match status" value="1"/>
</dbReference>
<gene>
    <name evidence="3" type="ORF">FNV43_RR08569</name>
</gene>
<dbReference type="Gene3D" id="1.10.8.430">
    <property type="entry name" value="Helical domain of apoptotic protease-activating factors"/>
    <property type="match status" value="1"/>
</dbReference>
<accession>A0A8K0MJD5</accession>
<dbReference type="InterPro" id="IPR035897">
    <property type="entry name" value="Toll_tir_struct_dom_sf"/>
</dbReference>
<dbReference type="OrthoDB" id="1100912at2759"/>
<comment type="caution">
    <text evidence="3">The sequence shown here is derived from an EMBL/GenBank/DDBJ whole genome shotgun (WGS) entry which is preliminary data.</text>
</comment>
<evidence type="ECO:0000259" key="2">
    <source>
        <dbReference type="PROSITE" id="PS50104"/>
    </source>
</evidence>
<dbReference type="InterPro" id="IPR000157">
    <property type="entry name" value="TIR_dom"/>
</dbReference>
<name>A0A8K0MJD5_9ROSA</name>
<dbReference type="SUPFAM" id="SSF52058">
    <property type="entry name" value="L domain-like"/>
    <property type="match status" value="1"/>
</dbReference>
<dbReference type="GO" id="GO:0007165">
    <property type="term" value="P:signal transduction"/>
    <property type="evidence" value="ECO:0007669"/>
    <property type="project" value="InterPro"/>
</dbReference>
<evidence type="ECO:0000256" key="1">
    <source>
        <dbReference type="ARBA" id="ARBA00022737"/>
    </source>
</evidence>
<dbReference type="InterPro" id="IPR032675">
    <property type="entry name" value="LRR_dom_sf"/>
</dbReference>
<dbReference type="PANTHER" id="PTHR11017:SF559">
    <property type="entry name" value="DISEASE RESISTANCE PROTEIN CHL1"/>
    <property type="match status" value="1"/>
</dbReference>
<dbReference type="EMBL" id="VOIH02000004">
    <property type="protein sequence ID" value="KAF3447863.1"/>
    <property type="molecule type" value="Genomic_DNA"/>
</dbReference>
<dbReference type="SUPFAM" id="SSF52200">
    <property type="entry name" value="Toll/Interleukin receptor TIR domain"/>
    <property type="match status" value="1"/>
</dbReference>
<dbReference type="Gene3D" id="3.40.50.10140">
    <property type="entry name" value="Toll/interleukin-1 receptor homology (TIR) domain"/>
    <property type="match status" value="1"/>
</dbReference>
<dbReference type="SUPFAM" id="SSF52540">
    <property type="entry name" value="P-loop containing nucleoside triphosphate hydrolases"/>
    <property type="match status" value="1"/>
</dbReference>
<dbReference type="GO" id="GO:0006952">
    <property type="term" value="P:defense response"/>
    <property type="evidence" value="ECO:0007669"/>
    <property type="project" value="InterPro"/>
</dbReference>
<dbReference type="Pfam" id="PF23282">
    <property type="entry name" value="WHD_ROQ1"/>
    <property type="match status" value="1"/>
</dbReference>
<protein>
    <recommendedName>
        <fullName evidence="2">TIR domain-containing protein</fullName>
    </recommendedName>
</protein>
<dbReference type="PROSITE" id="PS50104">
    <property type="entry name" value="TIR"/>
    <property type="match status" value="1"/>
</dbReference>
<evidence type="ECO:0000313" key="4">
    <source>
        <dbReference type="Proteomes" id="UP000796880"/>
    </source>
</evidence>
<dbReference type="InterPro" id="IPR042197">
    <property type="entry name" value="Apaf_helical"/>
</dbReference>
<dbReference type="PRINTS" id="PR00364">
    <property type="entry name" value="DISEASERSIST"/>
</dbReference>
<proteinExistence type="predicted"/>
<dbReference type="PANTHER" id="PTHR11017">
    <property type="entry name" value="LEUCINE-RICH REPEAT-CONTAINING PROTEIN"/>
    <property type="match status" value="1"/>
</dbReference>